<dbReference type="InterPro" id="IPR036173">
    <property type="entry name" value="G39-like_N_sf"/>
</dbReference>
<protein>
    <recommendedName>
        <fullName evidence="3">Replicative helicase inhibitor G39P N-terminal domain-containing protein</fullName>
    </recommendedName>
</protein>
<proteinExistence type="predicted"/>
<evidence type="ECO:0008006" key="3">
    <source>
        <dbReference type="Google" id="ProtNLM"/>
    </source>
</evidence>
<accession>A0A845E4T1</accession>
<evidence type="ECO:0000313" key="1">
    <source>
        <dbReference type="EMBL" id="MYL50280.1"/>
    </source>
</evidence>
<organism evidence="1 2">
    <name type="scientific">Halobacillus litoralis</name>
    <dbReference type="NCBI Taxonomy" id="45668"/>
    <lineage>
        <taxon>Bacteria</taxon>
        <taxon>Bacillati</taxon>
        <taxon>Bacillota</taxon>
        <taxon>Bacilli</taxon>
        <taxon>Bacillales</taxon>
        <taxon>Bacillaceae</taxon>
        <taxon>Halobacillus</taxon>
    </lineage>
</organism>
<sequence length="110" mass="13199">MNQRQAVEVLETIHELYPRNFDVTDKKMALFIPQLKKMDYKGVMRKLSDFATKHPYPPTLAEIAVYPPQKNEALEKMRRWEEEAKQVPEETKQHFRQEIKKLMRDKSHDS</sequence>
<dbReference type="Proteomes" id="UP000447393">
    <property type="component" value="Unassembled WGS sequence"/>
</dbReference>
<dbReference type="EMBL" id="WMEZ01000004">
    <property type="protein sequence ID" value="MYL50280.1"/>
    <property type="molecule type" value="Genomic_DNA"/>
</dbReference>
<dbReference type="OrthoDB" id="2625859at2"/>
<dbReference type="RefSeq" id="WP_160915595.1">
    <property type="nucleotide sequence ID" value="NZ_WMEZ01000004.1"/>
</dbReference>
<comment type="caution">
    <text evidence="1">The sequence shown here is derived from an EMBL/GenBank/DDBJ whole genome shotgun (WGS) entry which is preliminary data.</text>
</comment>
<evidence type="ECO:0000313" key="2">
    <source>
        <dbReference type="Proteomes" id="UP000447393"/>
    </source>
</evidence>
<dbReference type="SUPFAM" id="SSF89064">
    <property type="entry name" value="Replisome organizer (g39p helicase loader/inhibitor protein)"/>
    <property type="match status" value="1"/>
</dbReference>
<name>A0A845E4T1_9BACI</name>
<dbReference type="Gene3D" id="1.10.8.200">
    <property type="entry name" value="Replisome organizer (g39p helicase loader/inhibitor protein)"/>
    <property type="match status" value="1"/>
</dbReference>
<reference evidence="1 2" key="1">
    <citation type="submission" date="2019-11" db="EMBL/GenBank/DDBJ databases">
        <title>Genome sequences of 17 halophilic strains isolated from different environments.</title>
        <authorList>
            <person name="Furrow R.E."/>
        </authorList>
    </citation>
    <scope>NUCLEOTIDE SEQUENCE [LARGE SCALE GENOMIC DNA]</scope>
    <source>
        <strain evidence="1 2">22505_10_Sand</strain>
    </source>
</reference>
<dbReference type="AlphaFoldDB" id="A0A845E4T1"/>
<gene>
    <name evidence="1" type="ORF">GLV98_12350</name>
</gene>